<keyword evidence="2" id="KW-0812">Transmembrane</keyword>
<keyword evidence="2" id="KW-0472">Membrane</keyword>
<evidence type="ECO:0008006" key="5">
    <source>
        <dbReference type="Google" id="ProtNLM"/>
    </source>
</evidence>
<accession>A0A9K3Q448</accession>
<comment type="caution">
    <text evidence="3">The sequence shown here is derived from an EMBL/GenBank/DDBJ whole genome shotgun (WGS) entry which is preliminary data.</text>
</comment>
<feature type="compositionally biased region" description="Low complexity" evidence="1">
    <location>
        <begin position="626"/>
        <end position="639"/>
    </location>
</feature>
<protein>
    <recommendedName>
        <fullName evidence="5">Transmembrane protein</fullName>
    </recommendedName>
</protein>
<feature type="compositionally biased region" description="Polar residues" evidence="1">
    <location>
        <begin position="276"/>
        <end position="310"/>
    </location>
</feature>
<sequence length="647" mass="73507">MTTVARDFVANQYAWFSESVWPPVVELWERLDVPEYGLYKDAVQTCVRDSWEASQSTFTVIQLTFRPILILLWIILKFLWRNLLEHGGKSLQKGARQLKVALVAFYKFQLSLTPTEVLGEVAILGFFVGLYYFQKWLRRQTYWSRTVRWYRDKKAKCVQVCTKFVHKVAEVSKVLAMSLPHLVFLGWCVAVRIVFPSLVRWVAHDTYFTAILSVGYPLLSTLMWVHASRHPYHSQGTAETELTKEKDRKDTAAAHNATEDATTTSTGSLRKRKPSSKNQITSSTKTENTRSSLASTQNRASSTSTGHKSNVGATPDAAVGYWLRYWHTYAIVQAFGQFCTMIPIFGRIVTWYPFFSLLAGEMKLLFFVWLFGMEYMLYNTPKDTFMAQAMPCNLIKRFITPMMLVIHDKISDVVSHDRWGKWVMSYASNVLGGFVFIKIVSEQTKDWVLHVLQEARVVIAPAITLLMPGFITSFGVAYVQYIVPSAKSAKAKGNENKLVYLQYWILNCALCGLLSWFAGILWWIPFSNHIIFILLAYLSFPQTIRKYYDVLESELIAFGILKGDTVELNDTKTAKLFQAVVSRLPSGVENQATNESNIAIRSTGSEDAVLEVGSKRSDSNHQEDVSSSPSTETKPTKSSSRLHAKIE</sequence>
<feature type="compositionally biased region" description="Polar residues" evidence="1">
    <location>
        <begin position="259"/>
        <end position="268"/>
    </location>
</feature>
<dbReference type="AlphaFoldDB" id="A0A9K3Q448"/>
<feature type="compositionally biased region" description="Basic and acidic residues" evidence="1">
    <location>
        <begin position="613"/>
        <end position="624"/>
    </location>
</feature>
<evidence type="ECO:0000313" key="3">
    <source>
        <dbReference type="EMBL" id="KAG7370692.1"/>
    </source>
</evidence>
<feature type="transmembrane region" description="Helical" evidence="2">
    <location>
        <begin position="207"/>
        <end position="225"/>
    </location>
</feature>
<evidence type="ECO:0000256" key="2">
    <source>
        <dbReference type="SAM" id="Phobius"/>
    </source>
</evidence>
<feature type="region of interest" description="Disordered" evidence="1">
    <location>
        <begin position="611"/>
        <end position="647"/>
    </location>
</feature>
<proteinExistence type="predicted"/>
<feature type="transmembrane region" description="Helical" evidence="2">
    <location>
        <begin position="58"/>
        <end position="80"/>
    </location>
</feature>
<evidence type="ECO:0000256" key="1">
    <source>
        <dbReference type="SAM" id="MobiDB-lite"/>
    </source>
</evidence>
<feature type="transmembrane region" description="Helical" evidence="2">
    <location>
        <begin position="351"/>
        <end position="372"/>
    </location>
</feature>
<feature type="region of interest" description="Disordered" evidence="1">
    <location>
        <begin position="235"/>
        <end position="310"/>
    </location>
</feature>
<name>A0A9K3Q448_9STRA</name>
<dbReference type="EMBL" id="JAGRRH010000004">
    <property type="protein sequence ID" value="KAG7370692.1"/>
    <property type="molecule type" value="Genomic_DNA"/>
</dbReference>
<feature type="compositionally biased region" description="Basic and acidic residues" evidence="1">
    <location>
        <begin position="241"/>
        <end position="252"/>
    </location>
</feature>
<dbReference type="OrthoDB" id="46182at2759"/>
<reference evidence="3" key="2">
    <citation type="submission" date="2021-04" db="EMBL/GenBank/DDBJ databases">
        <authorList>
            <person name="Podell S."/>
        </authorList>
    </citation>
    <scope>NUCLEOTIDE SEQUENCE</scope>
    <source>
        <strain evidence="3">Hildebrandi</strain>
    </source>
</reference>
<gene>
    <name evidence="3" type="ORF">IV203_019262</name>
</gene>
<feature type="transmembrane region" description="Helical" evidence="2">
    <location>
        <begin position="504"/>
        <end position="524"/>
    </location>
</feature>
<feature type="transmembrane region" description="Helical" evidence="2">
    <location>
        <begin position="419"/>
        <end position="437"/>
    </location>
</feature>
<feature type="transmembrane region" description="Helical" evidence="2">
    <location>
        <begin position="117"/>
        <end position="133"/>
    </location>
</feature>
<feature type="transmembrane region" description="Helical" evidence="2">
    <location>
        <begin position="457"/>
        <end position="483"/>
    </location>
</feature>
<dbReference type="Proteomes" id="UP000693970">
    <property type="component" value="Unassembled WGS sequence"/>
</dbReference>
<keyword evidence="2" id="KW-1133">Transmembrane helix</keyword>
<keyword evidence="4" id="KW-1185">Reference proteome</keyword>
<feature type="transmembrane region" description="Helical" evidence="2">
    <location>
        <begin position="174"/>
        <end position="195"/>
    </location>
</feature>
<evidence type="ECO:0000313" key="4">
    <source>
        <dbReference type="Proteomes" id="UP000693970"/>
    </source>
</evidence>
<reference evidence="3" key="1">
    <citation type="journal article" date="2021" name="Sci. Rep.">
        <title>Diploid genomic architecture of Nitzschia inconspicua, an elite biomass production diatom.</title>
        <authorList>
            <person name="Oliver A."/>
            <person name="Podell S."/>
            <person name="Pinowska A."/>
            <person name="Traller J.C."/>
            <person name="Smith S.R."/>
            <person name="McClure R."/>
            <person name="Beliaev A."/>
            <person name="Bohutskyi P."/>
            <person name="Hill E.A."/>
            <person name="Rabines A."/>
            <person name="Zheng H."/>
            <person name="Allen L.Z."/>
            <person name="Kuo A."/>
            <person name="Grigoriev I.V."/>
            <person name="Allen A.E."/>
            <person name="Hazlebeck D."/>
            <person name="Allen E.E."/>
        </authorList>
    </citation>
    <scope>NUCLEOTIDE SEQUENCE</scope>
    <source>
        <strain evidence="3">Hildebrandi</strain>
    </source>
</reference>
<organism evidence="3 4">
    <name type="scientific">Nitzschia inconspicua</name>
    <dbReference type="NCBI Taxonomy" id="303405"/>
    <lineage>
        <taxon>Eukaryota</taxon>
        <taxon>Sar</taxon>
        <taxon>Stramenopiles</taxon>
        <taxon>Ochrophyta</taxon>
        <taxon>Bacillariophyta</taxon>
        <taxon>Bacillariophyceae</taxon>
        <taxon>Bacillariophycidae</taxon>
        <taxon>Bacillariales</taxon>
        <taxon>Bacillariaceae</taxon>
        <taxon>Nitzschia</taxon>
    </lineage>
</organism>